<gene>
    <name evidence="2" type="ORF">GX397_02750</name>
</gene>
<protein>
    <submittedName>
        <fullName evidence="2">Uncharacterized protein</fullName>
    </submittedName>
</protein>
<organism evidence="2 3">
    <name type="scientific">Acetomicrobium hydrogeniformans</name>
    <dbReference type="NCBI Taxonomy" id="649746"/>
    <lineage>
        <taxon>Bacteria</taxon>
        <taxon>Thermotogati</taxon>
        <taxon>Synergistota</taxon>
        <taxon>Synergistia</taxon>
        <taxon>Synergistales</taxon>
        <taxon>Acetomicrobiaceae</taxon>
        <taxon>Acetomicrobium</taxon>
    </lineage>
</organism>
<proteinExistence type="predicted"/>
<evidence type="ECO:0000256" key="1">
    <source>
        <dbReference type="SAM" id="MobiDB-lite"/>
    </source>
</evidence>
<accession>A0A7V6ZDH4</accession>
<evidence type="ECO:0000313" key="2">
    <source>
        <dbReference type="EMBL" id="HHZ03983.1"/>
    </source>
</evidence>
<evidence type="ECO:0000313" key="3">
    <source>
        <dbReference type="Proteomes" id="UP000525027"/>
    </source>
</evidence>
<sequence length="56" mass="6127">MATAIIGSRKWRVKPASCLTKNLDERFTISPGSLTPEGGRHGEADDRPTFRIGQEA</sequence>
<feature type="compositionally biased region" description="Basic and acidic residues" evidence="1">
    <location>
        <begin position="38"/>
        <end position="49"/>
    </location>
</feature>
<dbReference type="Proteomes" id="UP000525027">
    <property type="component" value="Unassembled WGS sequence"/>
</dbReference>
<comment type="caution">
    <text evidence="2">The sequence shown here is derived from an EMBL/GenBank/DDBJ whole genome shotgun (WGS) entry which is preliminary data.</text>
</comment>
<reference evidence="2 3" key="1">
    <citation type="journal article" date="2020" name="Biotechnol. Biofuels">
        <title>New insights from the biogas microbiome by comprehensive genome-resolved metagenomics of nearly 1600 species originating from multiple anaerobic digesters.</title>
        <authorList>
            <person name="Campanaro S."/>
            <person name="Treu L."/>
            <person name="Rodriguez-R L.M."/>
            <person name="Kovalovszki A."/>
            <person name="Ziels R.M."/>
            <person name="Maus I."/>
            <person name="Zhu X."/>
            <person name="Kougias P.G."/>
            <person name="Basile A."/>
            <person name="Luo G."/>
            <person name="Schluter A."/>
            <person name="Konstantinidis K.T."/>
            <person name="Angelidaki I."/>
        </authorList>
    </citation>
    <scope>NUCLEOTIDE SEQUENCE [LARGE SCALE GENOMIC DNA]</scope>
    <source>
        <strain evidence="2">AS25fmACSIPFO_94</strain>
    </source>
</reference>
<name>A0A7V6ZDH4_9BACT</name>
<feature type="region of interest" description="Disordered" evidence="1">
    <location>
        <begin position="28"/>
        <end position="56"/>
    </location>
</feature>
<dbReference type="AlphaFoldDB" id="A0A7V6ZDH4"/>
<dbReference type="EMBL" id="DURU01000046">
    <property type="protein sequence ID" value="HHZ03983.1"/>
    <property type="molecule type" value="Genomic_DNA"/>
</dbReference>